<dbReference type="AlphaFoldDB" id="A0AAN6LQ20"/>
<gene>
    <name evidence="4" type="ORF">GRF29_1536g812161</name>
</gene>
<dbReference type="InterPro" id="IPR036291">
    <property type="entry name" value="NAD(P)-bd_dom_sf"/>
</dbReference>
<dbReference type="InterPro" id="IPR055170">
    <property type="entry name" value="GFO_IDH_MocA-like_dom"/>
</dbReference>
<evidence type="ECO:0008006" key="6">
    <source>
        <dbReference type="Google" id="ProtNLM"/>
    </source>
</evidence>
<dbReference type="GO" id="GO:0000166">
    <property type="term" value="F:nucleotide binding"/>
    <property type="evidence" value="ECO:0007669"/>
    <property type="project" value="InterPro"/>
</dbReference>
<dbReference type="PANTHER" id="PTHR42840">
    <property type="entry name" value="NAD(P)-BINDING ROSSMANN-FOLD SUPERFAMILY PROTEIN-RELATED"/>
    <property type="match status" value="1"/>
</dbReference>
<dbReference type="SUPFAM" id="SSF55347">
    <property type="entry name" value="Glyceraldehyde-3-phosphate dehydrogenase-like, C-terminal domain"/>
    <property type="match status" value="1"/>
</dbReference>
<dbReference type="Pfam" id="PF01408">
    <property type="entry name" value="GFO_IDH_MocA"/>
    <property type="match status" value="1"/>
</dbReference>
<dbReference type="GO" id="GO:0016491">
    <property type="term" value="F:oxidoreductase activity"/>
    <property type="evidence" value="ECO:0007669"/>
    <property type="project" value="TreeGrafter"/>
</dbReference>
<keyword evidence="5" id="KW-1185">Reference proteome</keyword>
<dbReference type="GO" id="GO:0005737">
    <property type="term" value="C:cytoplasm"/>
    <property type="evidence" value="ECO:0007669"/>
    <property type="project" value="TreeGrafter"/>
</dbReference>
<dbReference type="PANTHER" id="PTHR42840:SF11">
    <property type="entry name" value="BINDING ROSSMANN FOLD OXIDOREDUCTASE, PUTATIVE (AFU_ORTHOLOGUE AFUA_6G09900)-RELATED"/>
    <property type="match status" value="1"/>
</dbReference>
<name>A0AAN6LQ20_9PLEO</name>
<feature type="domain" description="GFO/IDH/MocA-like oxidoreductase" evidence="3">
    <location>
        <begin position="160"/>
        <end position="278"/>
    </location>
</feature>
<evidence type="ECO:0000313" key="5">
    <source>
        <dbReference type="Proteomes" id="UP001280581"/>
    </source>
</evidence>
<dbReference type="SUPFAM" id="SSF51735">
    <property type="entry name" value="NAD(P)-binding Rossmann-fold domains"/>
    <property type="match status" value="1"/>
</dbReference>
<dbReference type="InterPro" id="IPR000683">
    <property type="entry name" value="Gfo/Idh/MocA-like_OxRdtase_N"/>
</dbReference>
<reference evidence="4 5" key="1">
    <citation type="submission" date="2021-02" db="EMBL/GenBank/DDBJ databases">
        <title>Genome assembly of Pseudopithomyces chartarum.</title>
        <authorList>
            <person name="Jauregui R."/>
            <person name="Singh J."/>
            <person name="Voisey C."/>
        </authorList>
    </citation>
    <scope>NUCLEOTIDE SEQUENCE [LARGE SCALE GENOMIC DNA]</scope>
    <source>
        <strain evidence="4 5">AGR01</strain>
    </source>
</reference>
<feature type="domain" description="Gfo/Idh/MocA-like oxidoreductase N-terminal" evidence="2">
    <location>
        <begin position="7"/>
        <end position="126"/>
    </location>
</feature>
<dbReference type="Pfam" id="PF22725">
    <property type="entry name" value="GFO_IDH_MocA_C3"/>
    <property type="match status" value="1"/>
</dbReference>
<organism evidence="4 5">
    <name type="scientific">Pseudopithomyces chartarum</name>
    <dbReference type="NCBI Taxonomy" id="1892770"/>
    <lineage>
        <taxon>Eukaryota</taxon>
        <taxon>Fungi</taxon>
        <taxon>Dikarya</taxon>
        <taxon>Ascomycota</taxon>
        <taxon>Pezizomycotina</taxon>
        <taxon>Dothideomycetes</taxon>
        <taxon>Pleosporomycetidae</taxon>
        <taxon>Pleosporales</taxon>
        <taxon>Massarineae</taxon>
        <taxon>Didymosphaeriaceae</taxon>
        <taxon>Pseudopithomyces</taxon>
    </lineage>
</organism>
<comment type="similarity">
    <text evidence="1">Belongs to the Gfo/Idh/MocA family.</text>
</comment>
<dbReference type="Proteomes" id="UP001280581">
    <property type="component" value="Unassembled WGS sequence"/>
</dbReference>
<dbReference type="Gene3D" id="3.40.50.720">
    <property type="entry name" value="NAD(P)-binding Rossmann-like Domain"/>
    <property type="match status" value="1"/>
</dbReference>
<evidence type="ECO:0000259" key="2">
    <source>
        <dbReference type="Pfam" id="PF01408"/>
    </source>
</evidence>
<evidence type="ECO:0000313" key="4">
    <source>
        <dbReference type="EMBL" id="KAK3197162.1"/>
    </source>
</evidence>
<evidence type="ECO:0000259" key="3">
    <source>
        <dbReference type="Pfam" id="PF22725"/>
    </source>
</evidence>
<sequence>MGPRKLQVAAAGLGRMGHRHALNFLDRTARAQLVAAFSPDPKEHEWARKNLEPYGVTLYSDYDEMLQQQGLDAVVIGTATSVHADEAIKAMRRNLHVLCEKPLSTSVDVCRQVVEEAKKRPHLKVMCGFSRRFDDRYAALKHVWTDTLIYILGDYALHCYQSAYNKVEQGQIGRPTIIRSQTCDKHDPSGFFVDYAAWSGGVFVDMSVHDIDLTLWFFGNQILPKSISAHGCIAVQPGLAKHNDVDNAVGVVEFWDGQIAYYYCSRMMAHGQEGMVIFRISCAYYTSLSGTVMIFADFAVDVTEVIGTEGKLSVNLNPQNNLVQMYSGNGITKEVPAHYYGRFEMAFVKEANDFTAACLDDTPLPMTIDNAVKAVQIGSWLQEALVTGKQIHFDRAGKRIERSNL</sequence>
<dbReference type="Gene3D" id="3.30.360.10">
    <property type="entry name" value="Dihydrodipicolinate Reductase, domain 2"/>
    <property type="match status" value="1"/>
</dbReference>
<dbReference type="EMBL" id="WVTA01000021">
    <property type="protein sequence ID" value="KAK3197162.1"/>
    <property type="molecule type" value="Genomic_DNA"/>
</dbReference>
<evidence type="ECO:0000256" key="1">
    <source>
        <dbReference type="ARBA" id="ARBA00010928"/>
    </source>
</evidence>
<accession>A0AAN6LQ20</accession>
<dbReference type="GO" id="GO:0006740">
    <property type="term" value="P:NADPH regeneration"/>
    <property type="evidence" value="ECO:0007669"/>
    <property type="project" value="TreeGrafter"/>
</dbReference>
<comment type="caution">
    <text evidence="4">The sequence shown here is derived from an EMBL/GenBank/DDBJ whole genome shotgun (WGS) entry which is preliminary data.</text>
</comment>
<protein>
    <recommendedName>
        <fullName evidence="6">NAD(P)-binding protein</fullName>
    </recommendedName>
</protein>
<proteinExistence type="inferred from homology"/>